<feature type="transmembrane region" description="Helical" evidence="1">
    <location>
        <begin position="82"/>
        <end position="98"/>
    </location>
</feature>
<keyword evidence="1" id="KW-1133">Transmembrane helix</keyword>
<sequence length="183" mass="21316">MAELLNKKEVRKDAKELLKQGVCKQQVFKTLVEKHKYSIEVANILTYLPSQKAIKKYGIWNYVLLVAICLNALILLFNSPNIGAILWFGLLIYGVITMRINYYKWVAILSFFLITTFVVLMFYNQGENNYSLSIILILTLNIISLILSIWLETKLCPKPKEEKVQYTNAEGEQKFKMTYQFQD</sequence>
<protein>
    <submittedName>
        <fullName evidence="2">Uncharacterized protein</fullName>
    </submittedName>
</protein>
<feature type="transmembrane region" description="Helical" evidence="1">
    <location>
        <begin position="59"/>
        <end position="76"/>
    </location>
</feature>
<comment type="caution">
    <text evidence="2">The sequence shown here is derived from an EMBL/GenBank/DDBJ whole genome shotgun (WGS) entry which is preliminary data.</text>
</comment>
<reference evidence="2" key="1">
    <citation type="submission" date="2019-08" db="EMBL/GenBank/DDBJ databases">
        <authorList>
            <person name="Kucharzyk K."/>
            <person name="Murdoch R.W."/>
            <person name="Higgins S."/>
            <person name="Loffler F."/>
        </authorList>
    </citation>
    <scope>NUCLEOTIDE SEQUENCE</scope>
</reference>
<evidence type="ECO:0000256" key="1">
    <source>
        <dbReference type="SAM" id="Phobius"/>
    </source>
</evidence>
<dbReference type="EMBL" id="VSSQ01000105">
    <property type="protein sequence ID" value="MPL77312.1"/>
    <property type="molecule type" value="Genomic_DNA"/>
</dbReference>
<organism evidence="2">
    <name type="scientific">bioreactor metagenome</name>
    <dbReference type="NCBI Taxonomy" id="1076179"/>
    <lineage>
        <taxon>unclassified sequences</taxon>
        <taxon>metagenomes</taxon>
        <taxon>ecological metagenomes</taxon>
    </lineage>
</organism>
<dbReference type="AlphaFoldDB" id="A0A644UEP0"/>
<keyword evidence="1" id="KW-0812">Transmembrane</keyword>
<gene>
    <name evidence="2" type="ORF">SDC9_23167</name>
</gene>
<proteinExistence type="predicted"/>
<name>A0A644UEP0_9ZZZZ</name>
<keyword evidence="1" id="KW-0472">Membrane</keyword>
<feature type="transmembrane region" description="Helical" evidence="1">
    <location>
        <begin position="130"/>
        <end position="151"/>
    </location>
</feature>
<evidence type="ECO:0000313" key="2">
    <source>
        <dbReference type="EMBL" id="MPL77312.1"/>
    </source>
</evidence>
<feature type="transmembrane region" description="Helical" evidence="1">
    <location>
        <begin position="105"/>
        <end position="124"/>
    </location>
</feature>
<accession>A0A644UEP0</accession>